<dbReference type="InterPro" id="IPR032675">
    <property type="entry name" value="LRR_dom_sf"/>
</dbReference>
<protein>
    <recommendedName>
        <fullName evidence="3">F-box domain-containing protein</fullName>
    </recommendedName>
</protein>
<reference evidence="1 2" key="1">
    <citation type="journal article" date="2015" name="Biotechnol. Biofuels">
        <title>Enhanced degradation of softwood versus hardwood by the white-rot fungus Pycnoporus coccineus.</title>
        <authorList>
            <person name="Couturier M."/>
            <person name="Navarro D."/>
            <person name="Chevret D."/>
            <person name="Henrissat B."/>
            <person name="Piumi F."/>
            <person name="Ruiz-Duenas F.J."/>
            <person name="Martinez A.T."/>
            <person name="Grigoriev I.V."/>
            <person name="Riley R."/>
            <person name="Lipzen A."/>
            <person name="Berrin J.G."/>
            <person name="Master E.R."/>
            <person name="Rosso M.N."/>
        </authorList>
    </citation>
    <scope>NUCLEOTIDE SEQUENCE [LARGE SCALE GENOMIC DNA]</scope>
    <source>
        <strain evidence="1 2">BRFM310</strain>
    </source>
</reference>
<dbReference type="Proteomes" id="UP000193067">
    <property type="component" value="Unassembled WGS sequence"/>
</dbReference>
<sequence>MVSSLRRLDDDVLLQIYEELLPDRCLRTLSLTCKWVRESVKPVLFRSAIQQSCRITWAEFLPRHLWPYVQHLTFFGHWSISDSLRKRSNTIPYPLHQAVSEMPHLTSISIAYVGPSGVPWTAVATIISQPRLRSFAIMDSLNREEPPDTVSFTAAPLTCYRQRMGQFRRNRYSVSNSTFLCLVLDQPQVNQSLETLEVPSEIIPLELIPEFRWPRMKRLLLCGEDWRHEIPRTAAELFGQMPALQELVLKLGHRGGTPLLRLCPSNWTRPLPWPELKTLTLTYPDPSDPLYSLLPDTLRSLALRCWPRHYNAYFIESWSAAQGYGWTSPILGSRSLDSILRRCQLSSLHTLEIEYMADALDIDPLRTISQAFPNLTSLTIYRYMPNDTDDVPVLEIGQALKALSRLTYLYLHLDFPDVPNPFDYDHLPIFQVEEDDARMLAVFKQAAYSIARSLGPSIAIVSHLMQGPVTNEWKPFRVEGIGDERTVWFDQNALVRCGLTGVDESTPPTHQM</sequence>
<dbReference type="EMBL" id="KZ084112">
    <property type="protein sequence ID" value="OSD01349.1"/>
    <property type="molecule type" value="Genomic_DNA"/>
</dbReference>
<dbReference type="AlphaFoldDB" id="A0A1Y2IJL7"/>
<dbReference type="OrthoDB" id="2750874at2759"/>
<dbReference type="SUPFAM" id="SSF52047">
    <property type="entry name" value="RNI-like"/>
    <property type="match status" value="1"/>
</dbReference>
<dbReference type="Gene3D" id="3.80.10.10">
    <property type="entry name" value="Ribonuclease Inhibitor"/>
    <property type="match status" value="1"/>
</dbReference>
<organism evidence="1 2">
    <name type="scientific">Trametes coccinea (strain BRFM310)</name>
    <name type="common">Pycnoporus coccineus</name>
    <dbReference type="NCBI Taxonomy" id="1353009"/>
    <lineage>
        <taxon>Eukaryota</taxon>
        <taxon>Fungi</taxon>
        <taxon>Dikarya</taxon>
        <taxon>Basidiomycota</taxon>
        <taxon>Agaricomycotina</taxon>
        <taxon>Agaricomycetes</taxon>
        <taxon>Polyporales</taxon>
        <taxon>Polyporaceae</taxon>
        <taxon>Trametes</taxon>
    </lineage>
</organism>
<proteinExistence type="predicted"/>
<keyword evidence="2" id="KW-1185">Reference proteome</keyword>
<evidence type="ECO:0000313" key="2">
    <source>
        <dbReference type="Proteomes" id="UP000193067"/>
    </source>
</evidence>
<accession>A0A1Y2IJL7</accession>
<evidence type="ECO:0000313" key="1">
    <source>
        <dbReference type="EMBL" id="OSD01349.1"/>
    </source>
</evidence>
<gene>
    <name evidence="1" type="ORF">PYCCODRAFT_1436582</name>
</gene>
<evidence type="ECO:0008006" key="3">
    <source>
        <dbReference type="Google" id="ProtNLM"/>
    </source>
</evidence>
<name>A0A1Y2IJL7_TRAC3</name>